<gene>
    <name evidence="2" type="ORF">SPHA_57656</name>
</gene>
<feature type="transmembrane region" description="Helical" evidence="1">
    <location>
        <begin position="71"/>
        <end position="90"/>
    </location>
</feature>
<dbReference type="AlphaFoldDB" id="A0A812DPX6"/>
<organism evidence="2 3">
    <name type="scientific">Acanthosepion pharaonis</name>
    <name type="common">Pharaoh cuttlefish</name>
    <name type="synonym">Sepia pharaonis</name>
    <dbReference type="NCBI Taxonomy" id="158019"/>
    <lineage>
        <taxon>Eukaryota</taxon>
        <taxon>Metazoa</taxon>
        <taxon>Spiralia</taxon>
        <taxon>Lophotrochozoa</taxon>
        <taxon>Mollusca</taxon>
        <taxon>Cephalopoda</taxon>
        <taxon>Coleoidea</taxon>
        <taxon>Decapodiformes</taxon>
        <taxon>Sepiida</taxon>
        <taxon>Sepiina</taxon>
        <taxon>Sepiidae</taxon>
        <taxon>Acanthosepion</taxon>
    </lineage>
</organism>
<protein>
    <submittedName>
        <fullName evidence="2">Uncharacterized protein</fullName>
    </submittedName>
</protein>
<keyword evidence="1" id="KW-0472">Membrane</keyword>
<keyword evidence="3" id="KW-1185">Reference proteome</keyword>
<keyword evidence="1" id="KW-1133">Transmembrane helix</keyword>
<feature type="transmembrane region" description="Helical" evidence="1">
    <location>
        <begin position="225"/>
        <end position="245"/>
    </location>
</feature>
<sequence length="252" mass="29481">MLTYTPSIVSQTVEQNLLSCVSSLNSSLRIAAYLYIRVRTKRISLSISSVENIYHIVITTVQQFFHSLAGFLSTIDFSLISFYFLFFFFLSSSSNSCFSFFIFFFLSFFLSFFLLFLFKFIFLSFSQFFPTSLFIFLILCCIASLYSFTLSPPLSLSLIIFLRYTLYSISFFLGFIDCLSVSSIPHIYLSLSFYPFVSFVLCIETFLFMLQISPLFFYSEKVTKFFSTFLKFNIFSFYYSGFFPFDSFSRAF</sequence>
<feature type="transmembrane region" description="Helical" evidence="1">
    <location>
        <begin position="128"/>
        <end position="148"/>
    </location>
</feature>
<dbReference type="EMBL" id="CAHIKZ030003892">
    <property type="protein sequence ID" value="CAE1305177.1"/>
    <property type="molecule type" value="Genomic_DNA"/>
</dbReference>
<accession>A0A812DPX6</accession>
<evidence type="ECO:0000256" key="1">
    <source>
        <dbReference type="SAM" id="Phobius"/>
    </source>
</evidence>
<name>A0A812DPX6_ACAPH</name>
<feature type="transmembrane region" description="Helical" evidence="1">
    <location>
        <begin position="155"/>
        <end position="176"/>
    </location>
</feature>
<dbReference type="Proteomes" id="UP000597762">
    <property type="component" value="Unassembled WGS sequence"/>
</dbReference>
<proteinExistence type="predicted"/>
<feature type="transmembrane region" description="Helical" evidence="1">
    <location>
        <begin position="196"/>
        <end position="218"/>
    </location>
</feature>
<feature type="transmembrane region" description="Helical" evidence="1">
    <location>
        <begin position="97"/>
        <end position="122"/>
    </location>
</feature>
<reference evidence="2" key="1">
    <citation type="submission" date="2021-01" db="EMBL/GenBank/DDBJ databases">
        <authorList>
            <person name="Li R."/>
            <person name="Bekaert M."/>
        </authorList>
    </citation>
    <scope>NUCLEOTIDE SEQUENCE</scope>
    <source>
        <strain evidence="2">Farmed</strain>
    </source>
</reference>
<keyword evidence="1" id="KW-0812">Transmembrane</keyword>
<evidence type="ECO:0000313" key="3">
    <source>
        <dbReference type="Proteomes" id="UP000597762"/>
    </source>
</evidence>
<comment type="caution">
    <text evidence="2">The sequence shown here is derived from an EMBL/GenBank/DDBJ whole genome shotgun (WGS) entry which is preliminary data.</text>
</comment>
<evidence type="ECO:0000313" key="2">
    <source>
        <dbReference type="EMBL" id="CAE1305177.1"/>
    </source>
</evidence>